<dbReference type="AlphaFoldDB" id="A0A511JPA8"/>
<accession>A0A511JPA8</accession>
<comment type="caution">
    <text evidence="2">The sequence shown here is derived from an EMBL/GenBank/DDBJ whole genome shotgun (WGS) entry which is preliminary data.</text>
</comment>
<sequence>MTADVSVGASRSVTDDALSRDTPIPFGRLVAVEMRKSVDTRAARAVLGTFIVIGALILVLALVNDPDASLATAALPATLLVAGFPVIGVLVMTSEWGQRTAVTTFRLVPRRSRVLAAKVAAALVVSLATVTVLLVVCLSITAVALAARGGSVTAAGVGEEIRLAYVSVLTATLFGLAWGALLRSTPVALVFTIVASLVADLALRVALGDVARWFTSETSATWLLGEESLSLAAVTSAGIWYVVPLVVGCWLQTRWEVR</sequence>
<feature type="transmembrane region" description="Helical" evidence="1">
    <location>
        <begin position="228"/>
        <end position="251"/>
    </location>
</feature>
<protein>
    <submittedName>
        <fullName evidence="2">Uncharacterized protein</fullName>
    </submittedName>
</protein>
<proteinExistence type="predicted"/>
<evidence type="ECO:0000256" key="1">
    <source>
        <dbReference type="SAM" id="Phobius"/>
    </source>
</evidence>
<evidence type="ECO:0000313" key="3">
    <source>
        <dbReference type="Proteomes" id="UP000321049"/>
    </source>
</evidence>
<gene>
    <name evidence="2" type="ORF">CTE05_32910</name>
</gene>
<feature type="transmembrane region" description="Helical" evidence="1">
    <location>
        <begin position="42"/>
        <end position="63"/>
    </location>
</feature>
<evidence type="ECO:0000313" key="2">
    <source>
        <dbReference type="EMBL" id="GEL99744.1"/>
    </source>
</evidence>
<feature type="transmembrane region" description="Helical" evidence="1">
    <location>
        <begin position="114"/>
        <end position="143"/>
    </location>
</feature>
<dbReference type="Proteomes" id="UP000321049">
    <property type="component" value="Unassembled WGS sequence"/>
</dbReference>
<feature type="transmembrane region" description="Helical" evidence="1">
    <location>
        <begin position="188"/>
        <end position="208"/>
    </location>
</feature>
<keyword evidence="1" id="KW-1133">Transmembrane helix</keyword>
<organism evidence="2 3">
    <name type="scientific">Cellulomonas terrae</name>
    <dbReference type="NCBI Taxonomy" id="311234"/>
    <lineage>
        <taxon>Bacteria</taxon>
        <taxon>Bacillati</taxon>
        <taxon>Actinomycetota</taxon>
        <taxon>Actinomycetes</taxon>
        <taxon>Micrococcales</taxon>
        <taxon>Cellulomonadaceae</taxon>
        <taxon>Cellulomonas</taxon>
    </lineage>
</organism>
<feature type="transmembrane region" description="Helical" evidence="1">
    <location>
        <begin position="69"/>
        <end position="93"/>
    </location>
</feature>
<feature type="transmembrane region" description="Helical" evidence="1">
    <location>
        <begin position="163"/>
        <end position="181"/>
    </location>
</feature>
<keyword evidence="1" id="KW-0472">Membrane</keyword>
<keyword evidence="1" id="KW-0812">Transmembrane</keyword>
<name>A0A511JPA8_9CELL</name>
<dbReference type="EMBL" id="BJWH01000021">
    <property type="protein sequence ID" value="GEL99744.1"/>
    <property type="molecule type" value="Genomic_DNA"/>
</dbReference>
<keyword evidence="3" id="KW-1185">Reference proteome</keyword>
<reference evidence="2 3" key="1">
    <citation type="submission" date="2019-07" db="EMBL/GenBank/DDBJ databases">
        <title>Whole genome shotgun sequence of Cellulomonas terrae NBRC 100819.</title>
        <authorList>
            <person name="Hosoyama A."/>
            <person name="Uohara A."/>
            <person name="Ohji S."/>
            <person name="Ichikawa N."/>
        </authorList>
    </citation>
    <scope>NUCLEOTIDE SEQUENCE [LARGE SCALE GENOMIC DNA]</scope>
    <source>
        <strain evidence="2 3">NBRC 100819</strain>
    </source>
</reference>